<gene>
    <name evidence="1" type="ORF">C826_00544</name>
</gene>
<accession>N2BQC3</accession>
<organism evidence="1 2">
    <name type="scientific">Helicobacter bilis WiWa</name>
    <dbReference type="NCBI Taxonomy" id="1235804"/>
    <lineage>
        <taxon>Bacteria</taxon>
        <taxon>Pseudomonadati</taxon>
        <taxon>Campylobacterota</taxon>
        <taxon>Epsilonproteobacteria</taxon>
        <taxon>Campylobacterales</taxon>
        <taxon>Helicobacteraceae</taxon>
        <taxon>Helicobacter</taxon>
    </lineage>
</organism>
<protein>
    <submittedName>
        <fullName evidence="1">Uncharacterized protein</fullName>
    </submittedName>
</protein>
<dbReference type="PATRIC" id="fig|1235804.3.peg.592"/>
<dbReference type="HOGENOM" id="CLU_1292909_0_0_7"/>
<reference evidence="1 2" key="1">
    <citation type="submission" date="2013-02" db="EMBL/GenBank/DDBJ databases">
        <title>The Genome Sequence of Helicobacter bilis WiWa.</title>
        <authorList>
            <consortium name="The Broad Institute Genome Sequencing Platform"/>
            <person name="Ward D."/>
            <person name="Overstreet A.-M.C."/>
            <person name="Ramer-Tait A.E."/>
            <person name="Phillips G.J."/>
            <person name="Wannemuehler M.J."/>
            <person name="Walker B."/>
            <person name="Young S.K."/>
            <person name="Zeng Q."/>
            <person name="Gargeya S."/>
            <person name="Fitzgerald M."/>
            <person name="Haas B."/>
            <person name="Abouelleil A."/>
            <person name="Alvarado L."/>
            <person name="Arachchi H.M."/>
            <person name="Berlin A.M."/>
            <person name="Chapman S.B."/>
            <person name="Dewar J."/>
            <person name="Goldberg J."/>
            <person name="Griggs A."/>
            <person name="Gujja S."/>
            <person name="Hansen M."/>
            <person name="Howarth C."/>
            <person name="Imamovic A."/>
            <person name="Larimer J."/>
            <person name="McCowan C."/>
            <person name="Murphy C."/>
            <person name="Neiman D."/>
            <person name="Pearson M."/>
            <person name="Priest M."/>
            <person name="Roberts A."/>
            <person name="Saif S."/>
            <person name="Shea T."/>
            <person name="Sisk P."/>
            <person name="Sykes S."/>
            <person name="Wortman J."/>
            <person name="Nusbaum C."/>
            <person name="Birren B."/>
        </authorList>
    </citation>
    <scope>NUCLEOTIDE SEQUENCE [LARGE SCALE GENOMIC DNA]</scope>
    <source>
        <strain evidence="1 2">WiWa</strain>
    </source>
</reference>
<sequence length="213" mass="25347">MMFFHHEKLQQEKPENLTTYFAKHDYIHKPYFDTLKRLQIPIYKQDSISILMRAVDFSFIVEHMMINNSIMCELISRIEKTHNKLFFEAILESIDECQLSASGFSEFETYGNFVASQYGNQALYITLRQDRAAKSIISINPTHKQLEWYSKYYDTCCIETWIEESFIGKLTKYAVFRSISPYTWHKILSAKREPNIFRKKLKAKLKNLVCKKH</sequence>
<name>N2BQC3_9HELI</name>
<comment type="caution">
    <text evidence="1">The sequence shown here is derived from an EMBL/GenBank/DDBJ whole genome shotgun (WGS) entry which is preliminary data.</text>
</comment>
<evidence type="ECO:0000313" key="2">
    <source>
        <dbReference type="Proteomes" id="UP000012527"/>
    </source>
</evidence>
<dbReference type="EMBL" id="AQFW01000005">
    <property type="protein sequence ID" value="EMZ40710.1"/>
    <property type="molecule type" value="Genomic_DNA"/>
</dbReference>
<dbReference type="AlphaFoldDB" id="N2BQC3"/>
<evidence type="ECO:0000313" key="1">
    <source>
        <dbReference type="EMBL" id="EMZ40710.1"/>
    </source>
</evidence>
<proteinExistence type="predicted"/>
<dbReference type="Proteomes" id="UP000012527">
    <property type="component" value="Unassembled WGS sequence"/>
</dbReference>